<feature type="transmembrane region" description="Helical" evidence="1">
    <location>
        <begin position="189"/>
        <end position="209"/>
    </location>
</feature>
<feature type="transmembrane region" description="Helical" evidence="1">
    <location>
        <begin position="128"/>
        <end position="145"/>
    </location>
</feature>
<dbReference type="RefSeq" id="WP_068435475.1">
    <property type="nucleotide sequence ID" value="NZ_FTOH01000013.1"/>
</dbReference>
<dbReference type="Pfam" id="PF10277">
    <property type="entry name" value="Frag1"/>
    <property type="match status" value="1"/>
</dbReference>
<feature type="transmembrane region" description="Helical" evidence="1">
    <location>
        <begin position="87"/>
        <end position="108"/>
    </location>
</feature>
<evidence type="ECO:0000313" key="3">
    <source>
        <dbReference type="EMBL" id="SIT17315.1"/>
    </source>
</evidence>
<reference evidence="4" key="1">
    <citation type="submission" date="2017-01" db="EMBL/GenBank/DDBJ databases">
        <authorList>
            <person name="Varghese N."/>
            <person name="Submissions S."/>
        </authorList>
    </citation>
    <scope>NUCLEOTIDE SEQUENCE [LARGE SCALE GENOMIC DNA]</scope>
    <source>
        <strain evidence="4">DSM 24913</strain>
    </source>
</reference>
<organism evidence="3 4">
    <name type="scientific">Thalassolituus maritimus</name>
    <dbReference type="NCBI Taxonomy" id="484498"/>
    <lineage>
        <taxon>Bacteria</taxon>
        <taxon>Pseudomonadati</taxon>
        <taxon>Pseudomonadota</taxon>
        <taxon>Gammaproteobacteria</taxon>
        <taxon>Oceanospirillales</taxon>
        <taxon>Oceanospirillaceae</taxon>
        <taxon>Thalassolituus</taxon>
    </lineage>
</organism>
<feature type="domain" description="CWH43-like N-terminal" evidence="2">
    <location>
        <begin position="5"/>
        <end position="211"/>
    </location>
</feature>
<gene>
    <name evidence="3" type="ORF">SAMN05421686_11321</name>
</gene>
<evidence type="ECO:0000256" key="1">
    <source>
        <dbReference type="SAM" id="Phobius"/>
    </source>
</evidence>
<keyword evidence="1" id="KW-0472">Membrane</keyword>
<dbReference type="Proteomes" id="UP000185639">
    <property type="component" value="Unassembled WGS sequence"/>
</dbReference>
<dbReference type="AlphaFoldDB" id="A0A1N7Q3A5"/>
<keyword evidence="1" id="KW-0812">Transmembrane</keyword>
<keyword evidence="4" id="KW-1185">Reference proteome</keyword>
<dbReference type="InterPro" id="IPR019402">
    <property type="entry name" value="CWH43_N"/>
</dbReference>
<evidence type="ECO:0000313" key="4">
    <source>
        <dbReference type="Proteomes" id="UP000185639"/>
    </source>
</evidence>
<proteinExistence type="predicted"/>
<dbReference type="EMBL" id="FTOH01000013">
    <property type="protein sequence ID" value="SIT17315.1"/>
    <property type="molecule type" value="Genomic_DNA"/>
</dbReference>
<name>A0A1N7Q3A5_9GAMM</name>
<feature type="transmembrane region" description="Helical" evidence="1">
    <location>
        <begin position="56"/>
        <end position="75"/>
    </location>
</feature>
<keyword evidence="1" id="KW-1133">Transmembrane helix</keyword>
<feature type="transmembrane region" description="Helical" evidence="1">
    <location>
        <begin position="157"/>
        <end position="177"/>
    </location>
</feature>
<sequence length="226" mass="24960">MSFGQFIALASFVLSMGTIAVTYFVGTSAGTAELCNPFFDGCTDITHTGMKGDAGFIFRGGMIAACAFFVVWWQVYRVWLSPYSGRIALNAMQFFGVLAAIGLLAGTAVLLPEKSDTRWGVHVRGANLFFQGMLIALTTAYVLTFKARKQGLVVPSFAVKTAVMGILWFMFIAFAGVTVGIEMSHGKRIIEWWATLFIGIYFLSSYWDWKGIRLVSESHPTHTEER</sequence>
<protein>
    <submittedName>
        <fullName evidence="3">Frag1/DRAM/Sfk1 family protein</fullName>
    </submittedName>
</protein>
<evidence type="ECO:0000259" key="2">
    <source>
        <dbReference type="Pfam" id="PF10277"/>
    </source>
</evidence>
<accession>A0A1N7Q3A5</accession>